<organism evidence="3 4">
    <name type="scientific">Christiangramia antarctica</name>
    <dbReference type="NCBI Taxonomy" id="2058158"/>
    <lineage>
        <taxon>Bacteria</taxon>
        <taxon>Pseudomonadati</taxon>
        <taxon>Bacteroidota</taxon>
        <taxon>Flavobacteriia</taxon>
        <taxon>Flavobacteriales</taxon>
        <taxon>Flavobacteriaceae</taxon>
        <taxon>Christiangramia</taxon>
    </lineage>
</organism>
<dbReference type="InterPro" id="IPR025665">
    <property type="entry name" value="Beta-barrel_OMP_2"/>
</dbReference>
<sequence length="200" mass="22207">MKKSVLLIAIAILGLGSSASAQEYWNFGIKGGLNFSTITGDYFESPKTRTGLNFGVLAEIPVSDKFSIQPEVLYSAQGYDFASIDEDNIFDNDDNIEYQVDYISVPVLAEFYVLDGLSIQAGPSFNFKVNEELDYQPRNDAGDIDKDRFDSFGLNGVVGLEYKLNSGLFFDGRYNYGFTEVYENSGAHNSIFQVGLGFMF</sequence>
<gene>
    <name evidence="3" type="ORF">ACFSYS_10910</name>
</gene>
<evidence type="ECO:0000256" key="1">
    <source>
        <dbReference type="SAM" id="SignalP"/>
    </source>
</evidence>
<dbReference type="RefSeq" id="WP_251742956.1">
    <property type="nucleotide sequence ID" value="NZ_JBHUOJ010000024.1"/>
</dbReference>
<keyword evidence="4" id="KW-1185">Reference proteome</keyword>
<reference evidence="4" key="1">
    <citation type="journal article" date="2019" name="Int. J. Syst. Evol. Microbiol.">
        <title>The Global Catalogue of Microorganisms (GCM) 10K type strain sequencing project: providing services to taxonomists for standard genome sequencing and annotation.</title>
        <authorList>
            <consortium name="The Broad Institute Genomics Platform"/>
            <consortium name="The Broad Institute Genome Sequencing Center for Infectious Disease"/>
            <person name="Wu L."/>
            <person name="Ma J."/>
        </authorList>
    </citation>
    <scope>NUCLEOTIDE SEQUENCE [LARGE SCALE GENOMIC DNA]</scope>
    <source>
        <strain evidence="4">KCTC 52925</strain>
    </source>
</reference>
<protein>
    <submittedName>
        <fullName evidence="3">Porin family protein</fullName>
    </submittedName>
</protein>
<comment type="caution">
    <text evidence="3">The sequence shown here is derived from an EMBL/GenBank/DDBJ whole genome shotgun (WGS) entry which is preliminary data.</text>
</comment>
<dbReference type="EMBL" id="JBHUOJ010000024">
    <property type="protein sequence ID" value="MFD2833800.1"/>
    <property type="molecule type" value="Genomic_DNA"/>
</dbReference>
<dbReference type="Proteomes" id="UP001597438">
    <property type="component" value="Unassembled WGS sequence"/>
</dbReference>
<evidence type="ECO:0000313" key="4">
    <source>
        <dbReference type="Proteomes" id="UP001597438"/>
    </source>
</evidence>
<evidence type="ECO:0000259" key="2">
    <source>
        <dbReference type="Pfam" id="PF13568"/>
    </source>
</evidence>
<evidence type="ECO:0000313" key="3">
    <source>
        <dbReference type="EMBL" id="MFD2833800.1"/>
    </source>
</evidence>
<dbReference type="Pfam" id="PF13568">
    <property type="entry name" value="OMP_b-brl_2"/>
    <property type="match status" value="1"/>
</dbReference>
<name>A0ABW5X6A2_9FLAO</name>
<feature type="domain" description="Outer membrane protein beta-barrel" evidence="2">
    <location>
        <begin position="21"/>
        <end position="181"/>
    </location>
</feature>
<dbReference type="InterPro" id="IPR011250">
    <property type="entry name" value="OMP/PagP_B-barrel"/>
</dbReference>
<dbReference type="SUPFAM" id="SSF56925">
    <property type="entry name" value="OMPA-like"/>
    <property type="match status" value="1"/>
</dbReference>
<accession>A0ABW5X6A2</accession>
<proteinExistence type="predicted"/>
<feature type="signal peptide" evidence="1">
    <location>
        <begin position="1"/>
        <end position="21"/>
    </location>
</feature>
<feature type="chain" id="PRO_5045262077" evidence="1">
    <location>
        <begin position="22"/>
        <end position="200"/>
    </location>
</feature>
<keyword evidence="1" id="KW-0732">Signal</keyword>